<evidence type="ECO:0000313" key="2">
    <source>
        <dbReference type="EMBL" id="KUG29815.1"/>
    </source>
</evidence>
<dbReference type="InterPro" id="IPR029068">
    <property type="entry name" value="Glyas_Bleomycin-R_OHBP_Dase"/>
</dbReference>
<comment type="caution">
    <text evidence="2">The sequence shown here is derived from an EMBL/GenBank/DDBJ whole genome shotgun (WGS) entry which is preliminary data.</text>
</comment>
<name>A0A0W8G9L0_9ZZZZ</name>
<dbReference type="EMBL" id="LNQE01000032">
    <property type="protein sequence ID" value="KUG29815.1"/>
    <property type="molecule type" value="Genomic_DNA"/>
</dbReference>
<proteinExistence type="predicted"/>
<dbReference type="SUPFAM" id="SSF54593">
    <property type="entry name" value="Glyoxalase/Bleomycin resistance protein/Dihydroxybiphenyl dioxygenase"/>
    <property type="match status" value="1"/>
</dbReference>
<dbReference type="PANTHER" id="PTHR33993">
    <property type="entry name" value="GLYOXALASE-RELATED"/>
    <property type="match status" value="1"/>
</dbReference>
<reference evidence="2" key="1">
    <citation type="journal article" date="2015" name="Proc. Natl. Acad. Sci. U.S.A.">
        <title>Networks of energetic and metabolic interactions define dynamics in microbial communities.</title>
        <authorList>
            <person name="Embree M."/>
            <person name="Liu J.K."/>
            <person name="Al-Bassam M.M."/>
            <person name="Zengler K."/>
        </authorList>
    </citation>
    <scope>NUCLEOTIDE SEQUENCE</scope>
</reference>
<accession>A0A0W8G9L0</accession>
<dbReference type="Gene3D" id="3.10.180.10">
    <property type="entry name" value="2,3-Dihydroxybiphenyl 1,2-Dioxygenase, domain 1"/>
    <property type="match status" value="1"/>
</dbReference>
<dbReference type="InterPro" id="IPR037523">
    <property type="entry name" value="VOC_core"/>
</dbReference>
<dbReference type="InterPro" id="IPR004360">
    <property type="entry name" value="Glyas_Fos-R_dOase_dom"/>
</dbReference>
<organism evidence="2">
    <name type="scientific">hydrocarbon metagenome</name>
    <dbReference type="NCBI Taxonomy" id="938273"/>
    <lineage>
        <taxon>unclassified sequences</taxon>
        <taxon>metagenomes</taxon>
        <taxon>ecological metagenomes</taxon>
    </lineage>
</organism>
<protein>
    <submittedName>
        <fullName evidence="2">Glyoxalase family protein</fullName>
    </submittedName>
</protein>
<gene>
    <name evidence="2" type="ORF">ASZ90_000291</name>
</gene>
<dbReference type="Pfam" id="PF00903">
    <property type="entry name" value="Glyoxalase"/>
    <property type="match status" value="1"/>
</dbReference>
<dbReference type="CDD" id="cd07247">
    <property type="entry name" value="SgaA_N_like"/>
    <property type="match status" value="1"/>
</dbReference>
<evidence type="ECO:0000259" key="1">
    <source>
        <dbReference type="PROSITE" id="PS51819"/>
    </source>
</evidence>
<dbReference type="AlphaFoldDB" id="A0A0W8G9L0"/>
<dbReference type="PANTHER" id="PTHR33993:SF14">
    <property type="entry name" value="GB|AAF24581.1"/>
    <property type="match status" value="1"/>
</dbReference>
<feature type="domain" description="VOC" evidence="1">
    <location>
        <begin position="10"/>
        <end position="126"/>
    </location>
</feature>
<sequence>MSDAYATHGAFSWNELMTTDPGKAKTFYTALLGWTLEEAPMGHTHYTLVKVGETPMGGIMGMPPGVPEGMPPHWGVYVTVDDVDAAAQKAAELGGHVCVPPTDIAGVGRFCVIADPQGAVVSLITYAKK</sequence>
<dbReference type="PROSITE" id="PS51819">
    <property type="entry name" value="VOC"/>
    <property type="match status" value="1"/>
</dbReference>
<dbReference type="InterPro" id="IPR052164">
    <property type="entry name" value="Anthracycline_SecMetBiosynth"/>
</dbReference>